<reference evidence="6" key="1">
    <citation type="submission" date="2016-09" db="EMBL/GenBank/DDBJ databases">
        <authorList>
            <person name="Varghese N."/>
            <person name="Submissions S."/>
        </authorList>
    </citation>
    <scope>NUCLEOTIDE SEQUENCE [LARGE SCALE GENOMIC DNA]</scope>
    <source>
        <strain evidence="6">ANC 4466</strain>
    </source>
</reference>
<dbReference type="PRINTS" id="PR00032">
    <property type="entry name" value="HTHARAC"/>
</dbReference>
<dbReference type="RefSeq" id="WP_097077619.1">
    <property type="nucleotide sequence ID" value="NZ_BAABHT010000020.1"/>
</dbReference>
<evidence type="ECO:0000259" key="4">
    <source>
        <dbReference type="PROSITE" id="PS01124"/>
    </source>
</evidence>
<dbReference type="GO" id="GO:0000976">
    <property type="term" value="F:transcription cis-regulatory region binding"/>
    <property type="evidence" value="ECO:0007669"/>
    <property type="project" value="TreeGrafter"/>
</dbReference>
<keyword evidence="3" id="KW-0804">Transcription</keyword>
<gene>
    <name evidence="5" type="ORF">SAMN05421731_101342</name>
</gene>
<feature type="domain" description="HTH araC/xylS-type" evidence="4">
    <location>
        <begin position="247"/>
        <end position="345"/>
    </location>
</feature>
<evidence type="ECO:0000256" key="1">
    <source>
        <dbReference type="ARBA" id="ARBA00023015"/>
    </source>
</evidence>
<dbReference type="PANTHER" id="PTHR47894:SF4">
    <property type="entry name" value="HTH-TYPE TRANSCRIPTIONAL REGULATOR GADX"/>
    <property type="match status" value="1"/>
</dbReference>
<keyword evidence="1" id="KW-0805">Transcription regulation</keyword>
<evidence type="ECO:0000256" key="2">
    <source>
        <dbReference type="ARBA" id="ARBA00023125"/>
    </source>
</evidence>
<evidence type="ECO:0000313" key="6">
    <source>
        <dbReference type="Proteomes" id="UP000219042"/>
    </source>
</evidence>
<accession>A0A240E421</accession>
<dbReference type="PANTHER" id="PTHR47894">
    <property type="entry name" value="HTH-TYPE TRANSCRIPTIONAL REGULATOR GADX"/>
    <property type="match status" value="1"/>
</dbReference>
<dbReference type="Proteomes" id="UP000219042">
    <property type="component" value="Unassembled WGS sequence"/>
</dbReference>
<sequence>MIQIDPQQLHHSHMGNQGVLSAAASGLSEFIIRKGADVDRVFGISGINPELLSSPTLSLQLPNYCKVLEQAAQISGCDNFGLHYGQQFQPKSLGLIGYIALCSPTLESALRNMSDYFHLHQKDTLTQMVDHGDCWRIDYQVQHGAILTRRQDAELTLGMFMNVIRAVLGTHYSPRAIHFEHTRPEFWQEHSKLFNAPVYFNQPFNSIIIVKKDMLYSMPTSDPLLLTMMLDTLKLLNLSGQIQNLPDQVRSHIQLELSQGEPSLDKISEDLGISSCILTRRLKLEGLTFTALVDGVRCELAQYYIQQKNIPISEMAFLLGYSEVSAFSRAFKRWFGVNPRQCRHEKECLNRYN</sequence>
<organism evidence="5 6">
    <name type="scientific">Acinetobacter puyangensis</name>
    <dbReference type="NCBI Taxonomy" id="1096779"/>
    <lineage>
        <taxon>Bacteria</taxon>
        <taxon>Pseudomonadati</taxon>
        <taxon>Pseudomonadota</taxon>
        <taxon>Gammaproteobacteria</taxon>
        <taxon>Moraxellales</taxon>
        <taxon>Moraxellaceae</taxon>
        <taxon>Acinetobacter</taxon>
    </lineage>
</organism>
<evidence type="ECO:0000313" key="5">
    <source>
        <dbReference type="EMBL" id="SNX43306.1"/>
    </source>
</evidence>
<dbReference type="InterPro" id="IPR020449">
    <property type="entry name" value="Tscrpt_reg_AraC-type_HTH"/>
</dbReference>
<protein>
    <submittedName>
        <fullName evidence="5">AraC-type DNA-binding protein</fullName>
    </submittedName>
</protein>
<dbReference type="Pfam" id="PF12625">
    <property type="entry name" value="Arabinose_bd"/>
    <property type="match status" value="1"/>
</dbReference>
<dbReference type="InterPro" id="IPR032687">
    <property type="entry name" value="AraC-type_N"/>
</dbReference>
<dbReference type="GO" id="GO:0005829">
    <property type="term" value="C:cytosol"/>
    <property type="evidence" value="ECO:0007669"/>
    <property type="project" value="TreeGrafter"/>
</dbReference>
<keyword evidence="6" id="KW-1185">Reference proteome</keyword>
<dbReference type="PROSITE" id="PS01124">
    <property type="entry name" value="HTH_ARAC_FAMILY_2"/>
    <property type="match status" value="1"/>
</dbReference>
<dbReference type="Gene3D" id="1.10.10.60">
    <property type="entry name" value="Homeodomain-like"/>
    <property type="match status" value="1"/>
</dbReference>
<dbReference type="Pfam" id="PF12833">
    <property type="entry name" value="HTH_18"/>
    <property type="match status" value="1"/>
</dbReference>
<evidence type="ECO:0000256" key="3">
    <source>
        <dbReference type="ARBA" id="ARBA00023163"/>
    </source>
</evidence>
<keyword evidence="2 5" id="KW-0238">DNA-binding</keyword>
<dbReference type="AlphaFoldDB" id="A0A240E421"/>
<dbReference type="InterPro" id="IPR009057">
    <property type="entry name" value="Homeodomain-like_sf"/>
</dbReference>
<dbReference type="GO" id="GO:0003700">
    <property type="term" value="F:DNA-binding transcription factor activity"/>
    <property type="evidence" value="ECO:0007669"/>
    <property type="project" value="InterPro"/>
</dbReference>
<dbReference type="EMBL" id="OANT01000001">
    <property type="protein sequence ID" value="SNX43306.1"/>
    <property type="molecule type" value="Genomic_DNA"/>
</dbReference>
<proteinExistence type="predicted"/>
<dbReference type="SUPFAM" id="SSF46689">
    <property type="entry name" value="Homeodomain-like"/>
    <property type="match status" value="1"/>
</dbReference>
<dbReference type="OrthoDB" id="5740883at2"/>
<name>A0A240E421_9GAMM</name>
<dbReference type="SMART" id="SM00342">
    <property type="entry name" value="HTH_ARAC"/>
    <property type="match status" value="1"/>
</dbReference>
<dbReference type="InterPro" id="IPR018060">
    <property type="entry name" value="HTH_AraC"/>
</dbReference>